<feature type="transmembrane region" description="Helical" evidence="1">
    <location>
        <begin position="17"/>
        <end position="35"/>
    </location>
</feature>
<evidence type="ECO:0000256" key="1">
    <source>
        <dbReference type="SAM" id="Phobius"/>
    </source>
</evidence>
<protein>
    <submittedName>
        <fullName evidence="2">Uncharacterized protein</fullName>
    </submittedName>
</protein>
<dbReference type="GeneID" id="34568231"/>
<evidence type="ECO:0000313" key="2">
    <source>
        <dbReference type="EMBL" id="ATE82182.1"/>
    </source>
</evidence>
<keyword evidence="3" id="KW-1185">Reference proteome</keyword>
<keyword evidence="1" id="KW-1133">Transmembrane helix</keyword>
<name>A0A291ATH1_9VIRU</name>
<keyword evidence="1" id="KW-0472">Membrane</keyword>
<sequence>MGQSPMATNSVFHFWDLWRPTGLSLIVFFFFLCAMRRAPTDPGAMIAYASPFAARRRPNRVDQAAAKDDDHLEDDQDNMVRGCGRCVFAGDEVRVGRGLSAWRDWPFDLNTPSFEAARDALADLFAARLDAWVARIEMAPFVVPARRTRGDGDDGADGARLSLRHYRYSVVTAPAVVYTSTVWWMPSALTDASVFGDQDDDGDNSDDGGCQGNGDNVIRDVVCSDAGSASGKFDEQRVGCVGAGQSGASRHRLAADNAGAGALAHVSLESRPHEQHHSATDGVLIDLAVATARLCRRNTIIRDAPALLWQGDMDDLVAQLDAICDGALCVHAILSFRPADSCVGVCVLAPAEARRGGDL</sequence>
<dbReference type="EMBL" id="KC977571">
    <property type="protein sequence ID" value="ATE82182.1"/>
    <property type="molecule type" value="Genomic_DNA"/>
</dbReference>
<dbReference type="KEGG" id="vg:34568231"/>
<dbReference type="RefSeq" id="YP_009430021.1">
    <property type="nucleotide sequence ID" value="NC_022098.1"/>
</dbReference>
<reference evidence="2 3" key="1">
    <citation type="journal article" date="2013" name="Science">
        <title>Pandoraviruses: amoeba viruses with genomes up to 2.5 Mb reaching that of parasitic eukaryotes.</title>
        <authorList>
            <person name="Philippe N."/>
            <person name="Legendre M."/>
            <person name="Doutre G."/>
            <person name="Coute Y."/>
            <person name="Poirot O."/>
            <person name="Lescot M."/>
            <person name="Arslan D."/>
            <person name="Seltzer V."/>
            <person name="Bertaux L."/>
            <person name="Bruley C."/>
            <person name="Garin J."/>
            <person name="Claverie J.M."/>
            <person name="Abergel C."/>
        </authorList>
    </citation>
    <scope>NUCLEOTIDE SEQUENCE [LARGE SCALE GENOMIC DNA]</scope>
</reference>
<accession>A0A291ATH1</accession>
<keyword evidence="1" id="KW-0812">Transmembrane</keyword>
<evidence type="ECO:0000313" key="3">
    <source>
        <dbReference type="Proteomes" id="UP000204584"/>
    </source>
</evidence>
<organism evidence="2 3">
    <name type="scientific">Pandoravirus salinus</name>
    <dbReference type="NCBI Taxonomy" id="1349410"/>
    <lineage>
        <taxon>Viruses</taxon>
        <taxon>Pandoravirus</taxon>
    </lineage>
</organism>
<dbReference type="Proteomes" id="UP000204584">
    <property type="component" value="Segment"/>
</dbReference>
<gene>
    <name evidence="2" type="ORF">psal_cds_480</name>
</gene>
<proteinExistence type="predicted"/>